<evidence type="ECO:0000259" key="1">
    <source>
        <dbReference type="Pfam" id="PF00135"/>
    </source>
</evidence>
<dbReference type="InterPro" id="IPR002018">
    <property type="entry name" value="CarbesteraseB"/>
</dbReference>
<reference evidence="2" key="1">
    <citation type="submission" date="2022-07" db="EMBL/GenBank/DDBJ databases">
        <title>Genome analysis of Parmales, a sister group of diatoms, reveals the evolutionary specialization of diatoms from phago-mixotrophs to photoautotrophs.</title>
        <authorList>
            <person name="Ban H."/>
            <person name="Sato S."/>
            <person name="Yoshikawa S."/>
            <person name="Kazumasa Y."/>
            <person name="Nakamura Y."/>
            <person name="Ichinomiya M."/>
            <person name="Saitoh K."/>
            <person name="Sato N."/>
            <person name="Blanc-Mathieu R."/>
            <person name="Endo H."/>
            <person name="Kuwata A."/>
            <person name="Ogata H."/>
        </authorList>
    </citation>
    <scope>NUCLEOTIDE SEQUENCE</scope>
</reference>
<dbReference type="Proteomes" id="UP001165082">
    <property type="component" value="Unassembled WGS sequence"/>
</dbReference>
<keyword evidence="3" id="KW-1185">Reference proteome</keyword>
<protein>
    <recommendedName>
        <fullName evidence="1">Carboxylesterase type B domain-containing protein</fullName>
    </recommendedName>
</protein>
<name>A0A9W7L4Z5_9STRA</name>
<dbReference type="AlphaFoldDB" id="A0A9W7L4Z5"/>
<dbReference type="EMBL" id="BRXZ01008678">
    <property type="protein sequence ID" value="GMI29490.1"/>
    <property type="molecule type" value="Genomic_DNA"/>
</dbReference>
<dbReference type="Pfam" id="PF00135">
    <property type="entry name" value="COesterase"/>
    <property type="match status" value="1"/>
</dbReference>
<accession>A0A9W7L4Z5</accession>
<evidence type="ECO:0000313" key="3">
    <source>
        <dbReference type="Proteomes" id="UP001165082"/>
    </source>
</evidence>
<proteinExistence type="predicted"/>
<sequence length="102" mass="11007">MQDLFDGKGIFGGEDCLFLNVFTPPDMKPDSKLPVGVYVHGGSYVNGAGDPYNATSMISYTQDSMILVSINYRLNVFGFLASDELRSLSPTASTGNMGIQDQ</sequence>
<dbReference type="OrthoDB" id="408631at2759"/>
<dbReference type="InterPro" id="IPR050309">
    <property type="entry name" value="Type-B_Carboxylest/Lipase"/>
</dbReference>
<feature type="non-terminal residue" evidence="2">
    <location>
        <position position="1"/>
    </location>
</feature>
<gene>
    <name evidence="2" type="ORF">TrRE_jg7741</name>
</gene>
<feature type="domain" description="Carboxylesterase type B" evidence="1">
    <location>
        <begin position="12"/>
        <end position="102"/>
    </location>
</feature>
<dbReference type="PROSITE" id="PS00941">
    <property type="entry name" value="CARBOXYLESTERASE_B_2"/>
    <property type="match status" value="1"/>
</dbReference>
<organism evidence="2 3">
    <name type="scientific">Triparma retinervis</name>
    <dbReference type="NCBI Taxonomy" id="2557542"/>
    <lineage>
        <taxon>Eukaryota</taxon>
        <taxon>Sar</taxon>
        <taxon>Stramenopiles</taxon>
        <taxon>Ochrophyta</taxon>
        <taxon>Bolidophyceae</taxon>
        <taxon>Parmales</taxon>
        <taxon>Triparmaceae</taxon>
        <taxon>Triparma</taxon>
    </lineage>
</organism>
<evidence type="ECO:0000313" key="2">
    <source>
        <dbReference type="EMBL" id="GMI29490.1"/>
    </source>
</evidence>
<dbReference type="SUPFAM" id="SSF53474">
    <property type="entry name" value="alpha/beta-Hydrolases"/>
    <property type="match status" value="1"/>
</dbReference>
<dbReference type="InterPro" id="IPR029058">
    <property type="entry name" value="AB_hydrolase_fold"/>
</dbReference>
<dbReference type="Gene3D" id="3.40.50.1820">
    <property type="entry name" value="alpha/beta hydrolase"/>
    <property type="match status" value="1"/>
</dbReference>
<comment type="caution">
    <text evidence="2">The sequence shown here is derived from an EMBL/GenBank/DDBJ whole genome shotgun (WGS) entry which is preliminary data.</text>
</comment>
<dbReference type="InterPro" id="IPR019819">
    <property type="entry name" value="Carboxylesterase_B_CS"/>
</dbReference>
<dbReference type="PANTHER" id="PTHR11559">
    <property type="entry name" value="CARBOXYLESTERASE"/>
    <property type="match status" value="1"/>
</dbReference>